<evidence type="ECO:0000256" key="1">
    <source>
        <dbReference type="SAM" id="MobiDB-lite"/>
    </source>
</evidence>
<evidence type="ECO:0000313" key="2">
    <source>
        <dbReference type="EMBL" id="CEM35755.1"/>
    </source>
</evidence>
<accession>A0A0G4GY04</accession>
<organism evidence="2 3">
    <name type="scientific">Vitrella brassicaformis (strain CCMP3155)</name>
    <dbReference type="NCBI Taxonomy" id="1169540"/>
    <lineage>
        <taxon>Eukaryota</taxon>
        <taxon>Sar</taxon>
        <taxon>Alveolata</taxon>
        <taxon>Colpodellida</taxon>
        <taxon>Vitrellaceae</taxon>
        <taxon>Vitrella</taxon>
    </lineage>
</organism>
<dbReference type="EMBL" id="CDMY01000866">
    <property type="protein sequence ID" value="CEM35755.1"/>
    <property type="molecule type" value="Genomic_DNA"/>
</dbReference>
<dbReference type="OrthoDB" id="426852at2759"/>
<dbReference type="VEuPathDB" id="CryptoDB:Vbra_2375"/>
<dbReference type="PhylomeDB" id="A0A0G4GY04"/>
<sequence>MMIVSSVSSVHGERHQDLSAFVSPHSAMTRKSTSGLRPSLLYRCRALNRRTHLISHRAGSSLRVLHMNAGVGQARRFRDFPITESHLISLDKLTDSSSQRDSPLVPTLASDSPSVQTTVCRPEPDVYVGLEKVQQKVENLILHLFELADTDVLRVGPPALTRFARGGKTRCLKVLGAELQRKGKPVLFITFSGRTAMSEAEQDLHKRSELTLLDSMVLRMTWACATEETVASLAKQIGKDPGDISFEDWRDHVSLDPLLLKRWLIGPLILIVDELNVLLTKETLATLDLEGSEDPMGAKAVAGFIRSSCLSPKDRFFIFSSHVATVGRSIGYYWMHNRSGRTVYKVQIPRIETLKEAAAISPSADQGEICWTGRAPALLFQLYLQSATSRDADDVLDYFSKSTSIVDASTAKAVIRSAIVGELKAPSPQAPYIESLGTMAANLDACKDLGTSIYVKEQLGYQFAADVGEVDRFLRQLLEPRGSGKRWEGVAVAAVLLRLLDSHITAMDGSESPTSLLTGIPSALLSPPVTSGRGCPFGGFVESLDSVRDLPQLIEWFNGDGVRKDLNKGYVSYLVKPKNPQFEGWDFFVFVVKDGELRHIWGYQCKETTDSPDSRKPTIERALQALEN</sequence>
<proteinExistence type="predicted"/>
<reference evidence="2 3" key="1">
    <citation type="submission" date="2014-11" db="EMBL/GenBank/DDBJ databases">
        <authorList>
            <person name="Zhu J."/>
            <person name="Qi W."/>
            <person name="Song R."/>
        </authorList>
    </citation>
    <scope>NUCLEOTIDE SEQUENCE [LARGE SCALE GENOMIC DNA]</scope>
</reference>
<keyword evidence="3" id="KW-1185">Reference proteome</keyword>
<dbReference type="InParanoid" id="A0A0G4GY04"/>
<gene>
    <name evidence="2" type="ORF">Vbra_2375</name>
</gene>
<dbReference type="Proteomes" id="UP000041254">
    <property type="component" value="Unassembled WGS sequence"/>
</dbReference>
<feature type="region of interest" description="Disordered" evidence="1">
    <location>
        <begin position="93"/>
        <end position="116"/>
    </location>
</feature>
<name>A0A0G4GY04_VITBC</name>
<evidence type="ECO:0000313" key="3">
    <source>
        <dbReference type="Proteomes" id="UP000041254"/>
    </source>
</evidence>
<protein>
    <submittedName>
        <fullName evidence="2">Uncharacterized protein</fullName>
    </submittedName>
</protein>
<dbReference type="AlphaFoldDB" id="A0A0G4GY04"/>